<dbReference type="NCBIfam" id="TIGR01145">
    <property type="entry name" value="ATP_synt_delta"/>
    <property type="match status" value="1"/>
</dbReference>
<gene>
    <name evidence="7" type="ORF">UFOPK2342_01391</name>
    <name evidence="8" type="ORF">UFOPK2423_01453</name>
    <name evidence="9" type="ORF">UFOPK4367_00954</name>
</gene>
<evidence type="ECO:0000313" key="9">
    <source>
        <dbReference type="EMBL" id="CAB5076299.1"/>
    </source>
</evidence>
<dbReference type="Gene3D" id="1.10.520.20">
    <property type="entry name" value="N-terminal domain of the delta subunit of the F1F0-ATP synthase"/>
    <property type="match status" value="1"/>
</dbReference>
<comment type="subcellular location">
    <subcellularLocation>
        <location evidence="1">Membrane</location>
    </subcellularLocation>
</comment>
<dbReference type="PANTHER" id="PTHR11910">
    <property type="entry name" value="ATP SYNTHASE DELTA CHAIN"/>
    <property type="match status" value="1"/>
</dbReference>
<evidence type="ECO:0000313" key="7">
    <source>
        <dbReference type="EMBL" id="CAB4684465.1"/>
    </source>
</evidence>
<sequence length="277" mass="29366">MALVMKGTSRQSLAMSRALMDSSLASMNGEQASALSADLFLITRTLDSSKSLLRALTDPSREAQGKAGVAQSLFGEKIGANAAKLLEELVKARWSRSSDLANASEQLAVEAEAAAAHADGTLDALEEELFQFGRVVAGNPELRAALVARNQGTSEQKGELIRSLLAGKVAPATLRLITQLVMHPRGRHIEGGLSDFAQAAADRRNRTIAHVKSAIELTSAQQERLSAALTAELGRPMRVNVEVDKSVVGGLSIRFADELIDGTTVSRLAEASRRLAG</sequence>
<dbReference type="NCBIfam" id="NF009967">
    <property type="entry name" value="PRK13430.1"/>
    <property type="match status" value="1"/>
</dbReference>
<dbReference type="GO" id="GO:0016020">
    <property type="term" value="C:membrane"/>
    <property type="evidence" value="ECO:0007669"/>
    <property type="project" value="UniProtKB-SubCell"/>
</dbReference>
<keyword evidence="4" id="KW-0406">Ion transport</keyword>
<dbReference type="EMBL" id="CAEZXN010000045">
    <property type="protein sequence ID" value="CAB4706130.1"/>
    <property type="molecule type" value="Genomic_DNA"/>
</dbReference>
<keyword evidence="6" id="KW-0066">ATP synthesis</keyword>
<evidence type="ECO:0000313" key="8">
    <source>
        <dbReference type="EMBL" id="CAB4706130.1"/>
    </source>
</evidence>
<keyword evidence="3" id="KW-0375">Hydrogen ion transport</keyword>
<dbReference type="HAMAP" id="MF_01416">
    <property type="entry name" value="ATP_synth_delta_bact"/>
    <property type="match status" value="1"/>
</dbReference>
<protein>
    <submittedName>
        <fullName evidence="8">Unannotated protein</fullName>
    </submittedName>
</protein>
<keyword evidence="5" id="KW-0472">Membrane</keyword>
<evidence type="ECO:0000256" key="5">
    <source>
        <dbReference type="ARBA" id="ARBA00023136"/>
    </source>
</evidence>
<evidence type="ECO:0000256" key="2">
    <source>
        <dbReference type="ARBA" id="ARBA00022448"/>
    </source>
</evidence>
<evidence type="ECO:0000256" key="1">
    <source>
        <dbReference type="ARBA" id="ARBA00004370"/>
    </source>
</evidence>
<dbReference type="GO" id="GO:0046933">
    <property type="term" value="F:proton-transporting ATP synthase activity, rotational mechanism"/>
    <property type="evidence" value="ECO:0007669"/>
    <property type="project" value="InterPro"/>
</dbReference>
<dbReference type="Pfam" id="PF00213">
    <property type="entry name" value="OSCP"/>
    <property type="match status" value="1"/>
</dbReference>
<dbReference type="InterPro" id="IPR026015">
    <property type="entry name" value="ATP_synth_OSCP/delta_N_sf"/>
</dbReference>
<dbReference type="EMBL" id="CAEZXB010000034">
    <property type="protein sequence ID" value="CAB4684465.1"/>
    <property type="molecule type" value="Genomic_DNA"/>
</dbReference>
<evidence type="ECO:0000256" key="4">
    <source>
        <dbReference type="ARBA" id="ARBA00023065"/>
    </source>
</evidence>
<name>A0A6J6Q339_9ZZZZ</name>
<organism evidence="8">
    <name type="scientific">freshwater metagenome</name>
    <dbReference type="NCBI Taxonomy" id="449393"/>
    <lineage>
        <taxon>unclassified sequences</taxon>
        <taxon>metagenomes</taxon>
        <taxon>ecological metagenomes</taxon>
    </lineage>
</organism>
<dbReference type="InterPro" id="IPR000711">
    <property type="entry name" value="ATPase_OSCP/dsu"/>
</dbReference>
<proteinExistence type="inferred from homology"/>
<evidence type="ECO:0000256" key="3">
    <source>
        <dbReference type="ARBA" id="ARBA00022781"/>
    </source>
</evidence>
<dbReference type="EMBL" id="CAFBRC010000059">
    <property type="protein sequence ID" value="CAB5076299.1"/>
    <property type="molecule type" value="Genomic_DNA"/>
</dbReference>
<evidence type="ECO:0000256" key="6">
    <source>
        <dbReference type="ARBA" id="ARBA00023310"/>
    </source>
</evidence>
<accession>A0A6J6Q339</accession>
<reference evidence="8" key="1">
    <citation type="submission" date="2020-05" db="EMBL/GenBank/DDBJ databases">
        <authorList>
            <person name="Chiriac C."/>
            <person name="Salcher M."/>
            <person name="Ghai R."/>
            <person name="Kavagutti S V."/>
        </authorList>
    </citation>
    <scope>NUCLEOTIDE SEQUENCE</scope>
</reference>
<dbReference type="AlphaFoldDB" id="A0A6J6Q339"/>
<keyword evidence="2" id="KW-0813">Transport</keyword>